<reference evidence="5 6" key="1">
    <citation type="submission" date="2020-10" db="EMBL/GenBank/DDBJ databases">
        <title>Connecting structure to function with the recovery of over 1000 high-quality activated sludge metagenome-assembled genomes encoding full-length rRNA genes using long-read sequencing.</title>
        <authorList>
            <person name="Singleton C.M."/>
            <person name="Petriglieri F."/>
            <person name="Kristensen J.M."/>
            <person name="Kirkegaard R.H."/>
            <person name="Michaelsen T.Y."/>
            <person name="Andersen M.H."/>
            <person name="Karst S.M."/>
            <person name="Dueholm M.S."/>
            <person name="Nielsen P.H."/>
            <person name="Albertsen M."/>
        </authorList>
    </citation>
    <scope>NUCLEOTIDE SEQUENCE [LARGE SCALE GENOMIC DNA]</scope>
    <source>
        <strain evidence="5">Lyne_18-Q3-R50-59_MAXAC.006</strain>
    </source>
</reference>
<evidence type="ECO:0000313" key="6">
    <source>
        <dbReference type="Proteomes" id="UP000727993"/>
    </source>
</evidence>
<accession>A0A936NE52</accession>
<dbReference type="InterPro" id="IPR029045">
    <property type="entry name" value="ClpP/crotonase-like_dom_sf"/>
</dbReference>
<proteinExistence type="inferred from homology"/>
<protein>
    <submittedName>
        <fullName evidence="5">Crotonase/enoyl-CoA hydratase family protein</fullName>
    </submittedName>
</protein>
<dbReference type="NCBIfam" id="NF006100">
    <property type="entry name" value="PRK08252.1"/>
    <property type="match status" value="1"/>
</dbReference>
<dbReference type="Proteomes" id="UP000727993">
    <property type="component" value="Unassembled WGS sequence"/>
</dbReference>
<dbReference type="InterPro" id="IPR018376">
    <property type="entry name" value="Enoyl-CoA_hyd/isom_CS"/>
</dbReference>
<evidence type="ECO:0000256" key="2">
    <source>
        <dbReference type="ARBA" id="ARBA00023098"/>
    </source>
</evidence>
<dbReference type="PANTHER" id="PTHR11941:SF169">
    <property type="entry name" value="(7AS)-7A-METHYL-1,5-DIOXO-2,3,5,6,7,7A-HEXAHYDRO-1H-INDENE-CARBOXYL-COA HYDROLASE"/>
    <property type="match status" value="1"/>
</dbReference>
<dbReference type="AlphaFoldDB" id="A0A936NE52"/>
<comment type="similarity">
    <text evidence="1 4">Belongs to the enoyl-CoA hydratase/isomerase family.</text>
</comment>
<dbReference type="EMBL" id="JADJZA010000008">
    <property type="protein sequence ID" value="MBK9298315.1"/>
    <property type="molecule type" value="Genomic_DNA"/>
</dbReference>
<name>A0A936NE52_9ACTN</name>
<dbReference type="GO" id="GO:0016829">
    <property type="term" value="F:lyase activity"/>
    <property type="evidence" value="ECO:0007669"/>
    <property type="project" value="UniProtKB-KW"/>
</dbReference>
<dbReference type="PROSITE" id="PS00166">
    <property type="entry name" value="ENOYL_COA_HYDRATASE"/>
    <property type="match status" value="1"/>
</dbReference>
<dbReference type="SUPFAM" id="SSF52096">
    <property type="entry name" value="ClpP/crotonase"/>
    <property type="match status" value="1"/>
</dbReference>
<keyword evidence="3" id="KW-0456">Lyase</keyword>
<evidence type="ECO:0000313" key="5">
    <source>
        <dbReference type="EMBL" id="MBK9298315.1"/>
    </source>
</evidence>
<evidence type="ECO:0000256" key="4">
    <source>
        <dbReference type="RuleBase" id="RU003707"/>
    </source>
</evidence>
<sequence length="273" mass="28847">MTNEETTAAPVIEGNEKVLLERRGHVAIITINRPEARNAVNGDVAQGVEAAIDLLESDDDLWVGVLTGARTEKGWIFSAGADLKAMSTDPGAMMTEKGGFAGFAARERTKPVIAAVDGPALAGGTEIVLACDLVVASKTAVFGVPEVLRNLVAAGGGLFRLPRVLPRNIAMELVLTGRLDFSAERAHHFGWVNALTEESGALEGAVALAAQIEKAAPLAVRESRKIVLEAAEADEATGWKLSNDGIAKMFGAEDFGEGLTAFFEKRDPVWKGR</sequence>
<dbReference type="Gene3D" id="1.10.12.10">
    <property type="entry name" value="Lyase 2-enoyl-coa Hydratase, Chain A, domain 2"/>
    <property type="match status" value="1"/>
</dbReference>
<dbReference type="InterPro" id="IPR001753">
    <property type="entry name" value="Enoyl-CoA_hydra/iso"/>
</dbReference>
<dbReference type="GO" id="GO:0006635">
    <property type="term" value="P:fatty acid beta-oxidation"/>
    <property type="evidence" value="ECO:0007669"/>
    <property type="project" value="TreeGrafter"/>
</dbReference>
<comment type="caution">
    <text evidence="5">The sequence shown here is derived from an EMBL/GenBank/DDBJ whole genome shotgun (WGS) entry which is preliminary data.</text>
</comment>
<dbReference type="Gene3D" id="3.90.226.10">
    <property type="entry name" value="2-enoyl-CoA Hydratase, Chain A, domain 1"/>
    <property type="match status" value="1"/>
</dbReference>
<keyword evidence="2" id="KW-0443">Lipid metabolism</keyword>
<dbReference type="CDD" id="cd06558">
    <property type="entry name" value="crotonase-like"/>
    <property type="match status" value="1"/>
</dbReference>
<organism evidence="5 6">
    <name type="scientific">Candidatus Neomicrothrix subdominans</name>
    <dbReference type="NCBI Taxonomy" id="2954438"/>
    <lineage>
        <taxon>Bacteria</taxon>
        <taxon>Bacillati</taxon>
        <taxon>Actinomycetota</taxon>
        <taxon>Acidimicrobiia</taxon>
        <taxon>Acidimicrobiales</taxon>
        <taxon>Microthrixaceae</taxon>
        <taxon>Candidatus Neomicrothrix</taxon>
    </lineage>
</organism>
<evidence type="ECO:0000256" key="3">
    <source>
        <dbReference type="ARBA" id="ARBA00023239"/>
    </source>
</evidence>
<gene>
    <name evidence="5" type="ORF">IPN02_16035</name>
</gene>
<dbReference type="PANTHER" id="PTHR11941">
    <property type="entry name" value="ENOYL-COA HYDRATASE-RELATED"/>
    <property type="match status" value="1"/>
</dbReference>
<dbReference type="InterPro" id="IPR014748">
    <property type="entry name" value="Enoyl-CoA_hydra_C"/>
</dbReference>
<evidence type="ECO:0000256" key="1">
    <source>
        <dbReference type="ARBA" id="ARBA00005254"/>
    </source>
</evidence>
<dbReference type="Pfam" id="PF00378">
    <property type="entry name" value="ECH_1"/>
    <property type="match status" value="1"/>
</dbReference>